<dbReference type="InterPro" id="IPR043683">
    <property type="entry name" value="TetX_monooxygenase"/>
</dbReference>
<dbReference type="GO" id="GO:0004497">
    <property type="term" value="F:monooxygenase activity"/>
    <property type="evidence" value="ECO:0007669"/>
    <property type="project" value="UniProtKB-KW"/>
</dbReference>
<evidence type="ECO:0000313" key="8">
    <source>
        <dbReference type="Proteomes" id="UP000677244"/>
    </source>
</evidence>
<reference evidence="7 8" key="1">
    <citation type="submission" date="2021-03" db="EMBL/GenBank/DDBJ databases">
        <title>Assistant Professor.</title>
        <authorList>
            <person name="Huq M.A."/>
        </authorList>
    </citation>
    <scope>NUCLEOTIDE SEQUENCE [LARGE SCALE GENOMIC DNA]</scope>
    <source>
        <strain evidence="7 8">MAH-29</strain>
    </source>
</reference>
<evidence type="ECO:0000256" key="2">
    <source>
        <dbReference type="ARBA" id="ARBA00022827"/>
    </source>
</evidence>
<comment type="caution">
    <text evidence="7">The sequence shown here is derived from an EMBL/GenBank/DDBJ whole genome shotgun (WGS) entry which is preliminary data.</text>
</comment>
<feature type="binding site" evidence="5">
    <location>
        <position position="109"/>
    </location>
    <ligand>
        <name>FAD</name>
        <dbReference type="ChEBI" id="CHEBI:57692"/>
    </ligand>
</feature>
<feature type="binding site" evidence="5">
    <location>
        <position position="43"/>
    </location>
    <ligand>
        <name>NADPH</name>
        <dbReference type="ChEBI" id="CHEBI:57783"/>
    </ligand>
</feature>
<keyword evidence="1 5" id="KW-0285">Flavoprotein</keyword>
<proteinExistence type="inferred from homology"/>
<dbReference type="EC" id="1.14.13.-" evidence="5"/>
<feature type="binding site" evidence="5">
    <location>
        <position position="50"/>
    </location>
    <ligand>
        <name>FAD</name>
        <dbReference type="ChEBI" id="CHEBI:57692"/>
    </ligand>
</feature>
<keyword evidence="4 5" id="KW-0503">Monooxygenase</keyword>
<keyword evidence="2 5" id="KW-0274">FAD</keyword>
<keyword evidence="5" id="KW-0547">Nucleotide-binding</keyword>
<gene>
    <name evidence="7" type="ORF">J7I42_16760</name>
</gene>
<evidence type="ECO:0000256" key="5">
    <source>
        <dbReference type="HAMAP-Rule" id="MF_00845"/>
    </source>
</evidence>
<protein>
    <recommendedName>
        <fullName evidence="5">Flavin-dependent monooxygenase</fullName>
    </recommendedName>
    <alternativeName>
        <fullName evidence="5">TetX monooxygenase</fullName>
        <shortName evidence="5">TetX</shortName>
        <ecNumber evidence="5">1.14.13.-</ecNumber>
    </alternativeName>
</protein>
<comment type="domain">
    <text evidence="5">Consists of an N-terminal FAD-binding domain with a Rossman fold and a C-terminal substrate-binding domain.</text>
</comment>
<dbReference type="Gene3D" id="3.50.50.60">
    <property type="entry name" value="FAD/NAD(P)-binding domain"/>
    <property type="match status" value="1"/>
</dbReference>
<dbReference type="Pfam" id="PF01494">
    <property type="entry name" value="FAD_binding_3"/>
    <property type="match status" value="2"/>
</dbReference>
<sequence>MLLQNKQVAIVGGGPGGLSTARLLQIKGAQVTVYERDVNQEARVQGATLDLHEESGLEALRRAGLIDAFYSHHRPDAGKLRLVDKHAVIMLDDHTAETAYAEDRPEIDRGPLRKILMGSLKPGTIVWDSQFVSMDKHQEGWVLHFRNGQSAYADVVIAADGANSSIRPYLTSIQPVYSGVTIVEGNLYHAAKHAPALNDLVKGGKVFAFGDEQSLILSAKGDGCLSFYTGCKVPETWMRESGIDFTSRDAVRTWFMSAFGTWDPVWQELFASDELYFIPRPQYHYPLDQTWPAHPNLTMLGDAAHRMPPYAGEGVNMAMQDAFELADCLTSDEYPDLQTAIEVYEKQMRLRAMEITRVTLENTALLHATDALDNMVAMMQG</sequence>
<comment type="similarity">
    <text evidence="5">Belongs to the aromatic-ring hydroxylase family. TetX subfamily.</text>
</comment>
<comment type="cofactor">
    <cofactor evidence="5">
        <name>FAD</name>
        <dbReference type="ChEBI" id="CHEBI:57692"/>
    </cofactor>
</comment>
<comment type="catalytic activity">
    <reaction evidence="5">
        <text>a tetracycline + NADPH + O2 + H(+) = an 11a-hydroxytetracycline + NADP(+) + H2O</text>
        <dbReference type="Rhea" id="RHEA:61444"/>
        <dbReference type="ChEBI" id="CHEBI:15377"/>
        <dbReference type="ChEBI" id="CHEBI:15378"/>
        <dbReference type="ChEBI" id="CHEBI:15379"/>
        <dbReference type="ChEBI" id="CHEBI:57783"/>
        <dbReference type="ChEBI" id="CHEBI:58349"/>
        <dbReference type="ChEBI" id="CHEBI:144644"/>
        <dbReference type="ChEBI" id="CHEBI:144645"/>
    </reaction>
</comment>
<feature type="binding site" evidence="5">
    <location>
        <position position="302"/>
    </location>
    <ligand>
        <name>FAD</name>
        <dbReference type="ChEBI" id="CHEBI:57692"/>
    </ligand>
</feature>
<comment type="subunit">
    <text evidence="5">Monomer.</text>
</comment>
<dbReference type="EMBL" id="JAGHKO010000004">
    <property type="protein sequence ID" value="MBO9201938.1"/>
    <property type="molecule type" value="Genomic_DNA"/>
</dbReference>
<keyword evidence="5" id="KW-0521">NADP</keyword>
<dbReference type="InterPro" id="IPR002938">
    <property type="entry name" value="FAD-bd"/>
</dbReference>
<evidence type="ECO:0000256" key="1">
    <source>
        <dbReference type="ARBA" id="ARBA00022630"/>
    </source>
</evidence>
<dbReference type="RefSeq" id="WP_209139995.1">
    <property type="nucleotide sequence ID" value="NZ_JAGHKO010000004.1"/>
</dbReference>
<dbReference type="Proteomes" id="UP000677244">
    <property type="component" value="Unassembled WGS sequence"/>
</dbReference>
<dbReference type="PANTHER" id="PTHR46972:SF1">
    <property type="entry name" value="FAD DEPENDENT OXIDOREDUCTASE DOMAIN-CONTAINING PROTEIN"/>
    <property type="match status" value="1"/>
</dbReference>
<dbReference type="PRINTS" id="PR00420">
    <property type="entry name" value="RNGMNOXGNASE"/>
</dbReference>
<organism evidence="7 8">
    <name type="scientific">Niastella soli</name>
    <dbReference type="NCBI Taxonomy" id="2821487"/>
    <lineage>
        <taxon>Bacteria</taxon>
        <taxon>Pseudomonadati</taxon>
        <taxon>Bacteroidota</taxon>
        <taxon>Chitinophagia</taxon>
        <taxon>Chitinophagales</taxon>
        <taxon>Chitinophagaceae</taxon>
        <taxon>Niastella</taxon>
    </lineage>
</organism>
<feature type="domain" description="FAD-binding" evidence="6">
    <location>
        <begin position="298"/>
        <end position="355"/>
    </location>
</feature>
<dbReference type="InterPro" id="IPR036188">
    <property type="entry name" value="FAD/NAD-bd_sf"/>
</dbReference>
<feature type="domain" description="FAD-binding" evidence="6">
    <location>
        <begin position="7"/>
        <end position="202"/>
    </location>
</feature>
<accession>A0ABS3YVN4</accession>
<dbReference type="SUPFAM" id="SSF51905">
    <property type="entry name" value="FAD/NAD(P)-binding domain"/>
    <property type="match status" value="1"/>
</dbReference>
<dbReference type="PANTHER" id="PTHR46972">
    <property type="entry name" value="MONOOXYGENASE ASQM-RELATED"/>
    <property type="match status" value="1"/>
</dbReference>
<keyword evidence="8" id="KW-1185">Reference proteome</keyword>
<dbReference type="HAMAP" id="MF_00845">
    <property type="entry name" value="TetX_monooxygenase"/>
    <property type="match status" value="1"/>
</dbReference>
<evidence type="ECO:0000259" key="6">
    <source>
        <dbReference type="Pfam" id="PF01494"/>
    </source>
</evidence>
<comment type="function">
    <text evidence="5">An FAD-requiring monooxygenase active on some tetracycline antibiotic derivatives, which leads to their inactivation. Hydroxylates carbon 11a of tetracycline and some analogs.</text>
</comment>
<evidence type="ECO:0000313" key="7">
    <source>
        <dbReference type="EMBL" id="MBO9201938.1"/>
    </source>
</evidence>
<keyword evidence="5" id="KW-0963">Cytoplasm</keyword>
<evidence type="ECO:0000256" key="3">
    <source>
        <dbReference type="ARBA" id="ARBA00023002"/>
    </source>
</evidence>
<comment type="subcellular location">
    <subcellularLocation>
        <location evidence="5">Cytoplasm</location>
    </subcellularLocation>
</comment>
<keyword evidence="3 5" id="KW-0560">Oxidoreductase</keyword>
<name>A0ABS3YVN4_9BACT</name>
<evidence type="ECO:0000256" key="4">
    <source>
        <dbReference type="ARBA" id="ARBA00023033"/>
    </source>
</evidence>